<comment type="caution">
    <text evidence="1">The sequence shown here is derived from an EMBL/GenBank/DDBJ whole genome shotgun (WGS) entry which is preliminary data.</text>
</comment>
<dbReference type="AlphaFoldDB" id="A0A0F9HR53"/>
<evidence type="ECO:0000313" key="1">
    <source>
        <dbReference type="EMBL" id="KKL77652.1"/>
    </source>
</evidence>
<sequence length="105" mass="11877">MPEIDDDALALLQEAALKTDDGQRYPSAAYAYVPDAEKPSTWKLRLWETLEKKVTVRQLGVRQQPSRTVVSEASAYRFPAAMSPRSRHALGQHIVGWVWRARTSP</sequence>
<gene>
    <name evidence="1" type="ORF">LCGC14_2032740</name>
</gene>
<proteinExistence type="predicted"/>
<protein>
    <submittedName>
        <fullName evidence="1">Uncharacterized protein</fullName>
    </submittedName>
</protein>
<dbReference type="EMBL" id="LAZR01023689">
    <property type="protein sequence ID" value="KKL77652.1"/>
    <property type="molecule type" value="Genomic_DNA"/>
</dbReference>
<reference evidence="1" key="1">
    <citation type="journal article" date="2015" name="Nature">
        <title>Complex archaea that bridge the gap between prokaryotes and eukaryotes.</title>
        <authorList>
            <person name="Spang A."/>
            <person name="Saw J.H."/>
            <person name="Jorgensen S.L."/>
            <person name="Zaremba-Niedzwiedzka K."/>
            <person name="Martijn J."/>
            <person name="Lind A.E."/>
            <person name="van Eijk R."/>
            <person name="Schleper C."/>
            <person name="Guy L."/>
            <person name="Ettema T.J."/>
        </authorList>
    </citation>
    <scope>NUCLEOTIDE SEQUENCE</scope>
</reference>
<name>A0A0F9HR53_9ZZZZ</name>
<organism evidence="1">
    <name type="scientific">marine sediment metagenome</name>
    <dbReference type="NCBI Taxonomy" id="412755"/>
    <lineage>
        <taxon>unclassified sequences</taxon>
        <taxon>metagenomes</taxon>
        <taxon>ecological metagenomes</taxon>
    </lineage>
</organism>
<accession>A0A0F9HR53</accession>